<feature type="coiled-coil region" evidence="1">
    <location>
        <begin position="157"/>
        <end position="194"/>
    </location>
</feature>
<gene>
    <name evidence="3" type="ORF">H5S40_08645</name>
    <name evidence="4" type="ORF">H5S41_11275</name>
</gene>
<feature type="region of interest" description="Disordered" evidence="2">
    <location>
        <begin position="194"/>
        <end position="231"/>
    </location>
</feature>
<comment type="caution">
    <text evidence="3">The sequence shown here is derived from an EMBL/GenBank/DDBJ whole genome shotgun (WGS) entry which is preliminary data.</text>
</comment>
<proteinExistence type="predicted"/>
<dbReference type="AlphaFoldDB" id="A0A7W3TSR7"/>
<evidence type="ECO:0000313" key="5">
    <source>
        <dbReference type="Proteomes" id="UP000518316"/>
    </source>
</evidence>
<dbReference type="EMBL" id="JACIVD010000076">
    <property type="protein sequence ID" value="MBB1124515.1"/>
    <property type="molecule type" value="Genomic_DNA"/>
</dbReference>
<sequence>MNEKVVFDQLNKDVADQARVRQTYKYFNGTERSKGLYDEAIRMGEDVLQEHKEGHNEPQAMVDLIDQAIYNSRKALNGQQTDKHSLQMQLSRAGQFLRSQEFTGLPIKTQQYWEREIAEAHNIEVASNTDQAMANKTAIKVATMFDTMEQMRPQLMKEAAQQRAARAKRAIAARKEAEKERKKREAILAEQKALAEKAAKEHKKEKKSPKKKKSGGMRGFWSFLGFHKSKK</sequence>
<evidence type="ECO:0000256" key="2">
    <source>
        <dbReference type="SAM" id="MobiDB-lite"/>
    </source>
</evidence>
<protein>
    <submittedName>
        <fullName evidence="3">Uncharacterized protein</fullName>
    </submittedName>
</protein>
<evidence type="ECO:0000313" key="6">
    <source>
        <dbReference type="Proteomes" id="UP000547628"/>
    </source>
</evidence>
<dbReference type="SUPFAM" id="SSF46997">
    <property type="entry name" value="Bacterial immunoglobulin/albumin-binding domains"/>
    <property type="match status" value="1"/>
</dbReference>
<evidence type="ECO:0000313" key="4">
    <source>
        <dbReference type="EMBL" id="MBB1124515.1"/>
    </source>
</evidence>
<organism evidence="3 5">
    <name type="scientific">Limosilactobacillus albertensis</name>
    <dbReference type="NCBI Taxonomy" id="2759752"/>
    <lineage>
        <taxon>Bacteria</taxon>
        <taxon>Bacillati</taxon>
        <taxon>Bacillota</taxon>
        <taxon>Bacilli</taxon>
        <taxon>Lactobacillales</taxon>
        <taxon>Lactobacillaceae</taxon>
        <taxon>Limosilactobacillus</taxon>
    </lineage>
</organism>
<dbReference type="Gene3D" id="1.20.120.1850">
    <property type="entry name" value="Ebh helix bundles repeating unit (S and A modules)"/>
    <property type="match status" value="1"/>
</dbReference>
<accession>A0A7W3TSR7</accession>
<keyword evidence="5" id="KW-1185">Reference proteome</keyword>
<keyword evidence="1" id="KW-0175">Coiled coil</keyword>
<dbReference type="EMBL" id="JACIVC010000066">
    <property type="protein sequence ID" value="MBB1070217.1"/>
    <property type="molecule type" value="Genomic_DNA"/>
</dbReference>
<name>A0A7W3TSR7_9LACO</name>
<dbReference type="InterPro" id="IPR009063">
    <property type="entry name" value="Ig/albumin-bd_sf"/>
</dbReference>
<evidence type="ECO:0000256" key="1">
    <source>
        <dbReference type="SAM" id="Coils"/>
    </source>
</evidence>
<dbReference type="Proteomes" id="UP000518316">
    <property type="component" value="Unassembled WGS sequence"/>
</dbReference>
<dbReference type="RefSeq" id="WP_182598700.1">
    <property type="nucleotide sequence ID" value="NZ_JACIVC010000066.1"/>
</dbReference>
<feature type="compositionally biased region" description="Basic residues" evidence="2">
    <location>
        <begin position="200"/>
        <end position="215"/>
    </location>
</feature>
<evidence type="ECO:0000313" key="3">
    <source>
        <dbReference type="EMBL" id="MBB1070217.1"/>
    </source>
</evidence>
<reference evidence="5 6" key="1">
    <citation type="submission" date="2020-07" db="EMBL/GenBank/DDBJ databases">
        <title>Description of Limosilactobacillus balticus sp. nov., Limosilactobacillus agrestis sp. nov., Limosilactobacillus albertensis sp. nov., Limosilactobacillus rudii sp. nov., Limosilactobacillus fastidiosus sp. nov., five novel Limosilactobacillus species isolated from the vertebrate gastrointestinal tract, and proposal of 6 subspecies of Limosilactobacillus reuteri adapted to the gastrointestinal tract of specific vertebrate hosts.</title>
        <authorList>
            <person name="Li F."/>
            <person name="Cheng C."/>
            <person name="Zheng J."/>
            <person name="Quevedo R.M."/>
            <person name="Li J."/>
            <person name="Roos S."/>
            <person name="Gaenzle M.G."/>
            <person name="Walter J."/>
        </authorList>
    </citation>
    <scope>NUCLEOTIDE SEQUENCE [LARGE SCALE GENOMIC DNA]</scope>
    <source>
        <strain evidence="4 6">Lr3000</strain>
        <strain evidence="3 5">RRLNB_1_1</strain>
    </source>
</reference>
<dbReference type="Proteomes" id="UP000547628">
    <property type="component" value="Unassembled WGS sequence"/>
</dbReference>